<dbReference type="Proteomes" id="UP000824014">
    <property type="component" value="Unassembled WGS sequence"/>
</dbReference>
<dbReference type="PANTHER" id="PTHR30071">
    <property type="entry name" value="HEME EXPORTER PROTEIN C"/>
    <property type="match status" value="1"/>
</dbReference>
<keyword evidence="2 6" id="KW-0812">Transmembrane</keyword>
<dbReference type="PANTHER" id="PTHR30071:SF1">
    <property type="entry name" value="CYTOCHROME B_B6 PROTEIN-RELATED"/>
    <property type="match status" value="1"/>
</dbReference>
<evidence type="ECO:0000256" key="2">
    <source>
        <dbReference type="ARBA" id="ARBA00022692"/>
    </source>
</evidence>
<dbReference type="Pfam" id="PF01578">
    <property type="entry name" value="Cytochrom_C_asm"/>
    <property type="match status" value="1"/>
</dbReference>
<keyword evidence="3" id="KW-0201">Cytochrome c-type biogenesis</keyword>
<sequence length="260" mass="29225">MSWDSFGYFAVVSMVLALAGALVALCRPNRTRTACWLTLGGIAALACFVVGFWVTLGRPPMRTMGETRLWYSLCVLIAGLLVYRRWRFRWVLLFTTVMASVFCLVNLLKPEIHDATLVPALQSVFFVPHVVAYMFAYGILACAFLLAVAGVADRRHSYLESIDNLVYIGTGLLFVGLLTGSVWAKQAWGDFWSWDPKETWAAITAAGYLAYIHLRLTGAARSRWLYAVVIVSFLLLQMCWYGYKYLPAAETSLHLYNMTN</sequence>
<evidence type="ECO:0000256" key="6">
    <source>
        <dbReference type="SAM" id="Phobius"/>
    </source>
</evidence>
<evidence type="ECO:0000313" key="9">
    <source>
        <dbReference type="Proteomes" id="UP000824014"/>
    </source>
</evidence>
<feature type="transmembrane region" description="Helical" evidence="6">
    <location>
        <begin position="199"/>
        <end position="217"/>
    </location>
</feature>
<dbReference type="AlphaFoldDB" id="A0A9D2DDY5"/>
<dbReference type="InterPro" id="IPR045062">
    <property type="entry name" value="Cyt_c_biogenesis_CcsA/CcmC"/>
</dbReference>
<feature type="domain" description="Cytochrome c assembly protein" evidence="7">
    <location>
        <begin position="70"/>
        <end position="246"/>
    </location>
</feature>
<name>A0A9D2DDY5_9BACT</name>
<feature type="transmembrane region" description="Helical" evidence="6">
    <location>
        <begin position="130"/>
        <end position="152"/>
    </location>
</feature>
<evidence type="ECO:0000256" key="3">
    <source>
        <dbReference type="ARBA" id="ARBA00022748"/>
    </source>
</evidence>
<organism evidence="8 9">
    <name type="scientific">Candidatus Tidjanibacter faecipullorum</name>
    <dbReference type="NCBI Taxonomy" id="2838766"/>
    <lineage>
        <taxon>Bacteria</taxon>
        <taxon>Pseudomonadati</taxon>
        <taxon>Bacteroidota</taxon>
        <taxon>Bacteroidia</taxon>
        <taxon>Bacteroidales</taxon>
        <taxon>Rikenellaceae</taxon>
        <taxon>Tidjanibacter</taxon>
    </lineage>
</organism>
<proteinExistence type="predicted"/>
<gene>
    <name evidence="8" type="primary">ccsA</name>
    <name evidence="8" type="ORF">H9816_04320</name>
</gene>
<accession>A0A9D2DDY5</accession>
<evidence type="ECO:0000256" key="5">
    <source>
        <dbReference type="ARBA" id="ARBA00023136"/>
    </source>
</evidence>
<evidence type="ECO:0000256" key="1">
    <source>
        <dbReference type="ARBA" id="ARBA00004141"/>
    </source>
</evidence>
<reference evidence="8" key="1">
    <citation type="journal article" date="2021" name="PeerJ">
        <title>Extensive microbial diversity within the chicken gut microbiome revealed by metagenomics and culture.</title>
        <authorList>
            <person name="Gilroy R."/>
            <person name="Ravi A."/>
            <person name="Getino M."/>
            <person name="Pursley I."/>
            <person name="Horton D.L."/>
            <person name="Alikhan N.F."/>
            <person name="Baker D."/>
            <person name="Gharbi K."/>
            <person name="Hall N."/>
            <person name="Watson M."/>
            <person name="Adriaenssens E.M."/>
            <person name="Foster-Nyarko E."/>
            <person name="Jarju S."/>
            <person name="Secka A."/>
            <person name="Antonio M."/>
            <person name="Oren A."/>
            <person name="Chaudhuri R.R."/>
            <person name="La Ragione R."/>
            <person name="Hildebrand F."/>
            <person name="Pallen M.J."/>
        </authorList>
    </citation>
    <scope>NUCLEOTIDE SEQUENCE</scope>
    <source>
        <strain evidence="8">ChiHjej11B10-19426</strain>
    </source>
</reference>
<feature type="transmembrane region" description="Helical" evidence="6">
    <location>
        <begin position="33"/>
        <end position="56"/>
    </location>
</feature>
<evidence type="ECO:0000259" key="7">
    <source>
        <dbReference type="Pfam" id="PF01578"/>
    </source>
</evidence>
<feature type="transmembrane region" description="Helical" evidence="6">
    <location>
        <begin position="224"/>
        <end position="243"/>
    </location>
</feature>
<dbReference type="GO" id="GO:0005886">
    <property type="term" value="C:plasma membrane"/>
    <property type="evidence" value="ECO:0007669"/>
    <property type="project" value="TreeGrafter"/>
</dbReference>
<feature type="transmembrane region" description="Helical" evidence="6">
    <location>
        <begin position="68"/>
        <end position="83"/>
    </location>
</feature>
<reference evidence="8" key="2">
    <citation type="submission" date="2021-04" db="EMBL/GenBank/DDBJ databases">
        <authorList>
            <person name="Gilroy R."/>
        </authorList>
    </citation>
    <scope>NUCLEOTIDE SEQUENCE</scope>
    <source>
        <strain evidence="8">ChiHjej11B10-19426</strain>
    </source>
</reference>
<keyword evidence="4 6" id="KW-1133">Transmembrane helix</keyword>
<dbReference type="GO" id="GO:0020037">
    <property type="term" value="F:heme binding"/>
    <property type="evidence" value="ECO:0007669"/>
    <property type="project" value="InterPro"/>
</dbReference>
<keyword evidence="5 6" id="KW-0472">Membrane</keyword>
<feature type="transmembrane region" description="Helical" evidence="6">
    <location>
        <begin position="164"/>
        <end position="184"/>
    </location>
</feature>
<dbReference type="GO" id="GO:0017004">
    <property type="term" value="P:cytochrome complex assembly"/>
    <property type="evidence" value="ECO:0007669"/>
    <property type="project" value="UniProtKB-KW"/>
</dbReference>
<evidence type="ECO:0000256" key="4">
    <source>
        <dbReference type="ARBA" id="ARBA00022989"/>
    </source>
</evidence>
<evidence type="ECO:0000313" key="8">
    <source>
        <dbReference type="EMBL" id="HIZ15114.1"/>
    </source>
</evidence>
<dbReference type="EMBL" id="DXCC01000014">
    <property type="protein sequence ID" value="HIZ15114.1"/>
    <property type="molecule type" value="Genomic_DNA"/>
</dbReference>
<dbReference type="InterPro" id="IPR002541">
    <property type="entry name" value="Cyt_c_assembly"/>
</dbReference>
<comment type="caution">
    <text evidence="8">The sequence shown here is derived from an EMBL/GenBank/DDBJ whole genome shotgun (WGS) entry which is preliminary data.</text>
</comment>
<feature type="transmembrane region" description="Helical" evidence="6">
    <location>
        <begin position="6"/>
        <end position="26"/>
    </location>
</feature>
<comment type="subcellular location">
    <subcellularLocation>
        <location evidence="1">Membrane</location>
        <topology evidence="1">Multi-pass membrane protein</topology>
    </subcellularLocation>
</comment>
<feature type="transmembrane region" description="Helical" evidence="6">
    <location>
        <begin position="90"/>
        <end position="110"/>
    </location>
</feature>
<protein>
    <submittedName>
        <fullName evidence="8">Cytochrome c biogenesis protein CcsA</fullName>
    </submittedName>
</protein>